<name>A0A5J9SLW6_9POAL</name>
<accession>A0A5J9SLW6</accession>
<dbReference type="EMBL" id="RWGY01000648">
    <property type="protein sequence ID" value="TVT99991.1"/>
    <property type="molecule type" value="Genomic_DNA"/>
</dbReference>
<comment type="caution">
    <text evidence="1">The sequence shown here is derived from an EMBL/GenBank/DDBJ whole genome shotgun (WGS) entry which is preliminary data.</text>
</comment>
<protein>
    <submittedName>
        <fullName evidence="1">Uncharacterized protein</fullName>
    </submittedName>
</protein>
<gene>
    <name evidence="1" type="ORF">EJB05_54618</name>
</gene>
<proteinExistence type="predicted"/>
<dbReference type="AlphaFoldDB" id="A0A5J9SLW6"/>
<evidence type="ECO:0000313" key="1">
    <source>
        <dbReference type="EMBL" id="TVT99991.1"/>
    </source>
</evidence>
<dbReference type="Proteomes" id="UP000324897">
    <property type="component" value="Unassembled WGS sequence"/>
</dbReference>
<keyword evidence="2" id="KW-1185">Reference proteome</keyword>
<evidence type="ECO:0000313" key="2">
    <source>
        <dbReference type="Proteomes" id="UP000324897"/>
    </source>
</evidence>
<organism evidence="1 2">
    <name type="scientific">Eragrostis curvula</name>
    <name type="common">weeping love grass</name>
    <dbReference type="NCBI Taxonomy" id="38414"/>
    <lineage>
        <taxon>Eukaryota</taxon>
        <taxon>Viridiplantae</taxon>
        <taxon>Streptophyta</taxon>
        <taxon>Embryophyta</taxon>
        <taxon>Tracheophyta</taxon>
        <taxon>Spermatophyta</taxon>
        <taxon>Magnoliopsida</taxon>
        <taxon>Liliopsida</taxon>
        <taxon>Poales</taxon>
        <taxon>Poaceae</taxon>
        <taxon>PACMAD clade</taxon>
        <taxon>Chloridoideae</taxon>
        <taxon>Eragrostideae</taxon>
        <taxon>Eragrostidinae</taxon>
        <taxon>Eragrostis</taxon>
    </lineage>
</organism>
<dbReference type="Gramene" id="TVT99991">
    <property type="protein sequence ID" value="TVT99991"/>
    <property type="gene ID" value="EJB05_54618"/>
</dbReference>
<sequence length="87" mass="9302">MLCSNAKLLQLPTSCHPNSNSISGKNLLRSADEMGTLQHKHPSATGVQIMFQDIAKENSSNIMLPTCQQNVPATSYGTDNSAFHATG</sequence>
<reference evidence="1 2" key="1">
    <citation type="journal article" date="2019" name="Sci. Rep.">
        <title>A high-quality genome of Eragrostis curvula grass provides insights into Poaceae evolution and supports new strategies to enhance forage quality.</title>
        <authorList>
            <person name="Carballo J."/>
            <person name="Santos B.A.C.M."/>
            <person name="Zappacosta D."/>
            <person name="Garbus I."/>
            <person name="Selva J.P."/>
            <person name="Gallo C.A."/>
            <person name="Diaz A."/>
            <person name="Albertini E."/>
            <person name="Caccamo M."/>
            <person name="Echenique V."/>
        </authorList>
    </citation>
    <scope>NUCLEOTIDE SEQUENCE [LARGE SCALE GENOMIC DNA]</scope>
    <source>
        <strain evidence="2">cv. Victoria</strain>
        <tissue evidence="1">Leaf</tissue>
    </source>
</reference>